<evidence type="ECO:0000313" key="1">
    <source>
        <dbReference type="EMBL" id="KKL45813.1"/>
    </source>
</evidence>
<sequence length="159" mass="18506">MPPLKLVLNAALEYDFSLIAIHCSLEDYRIAYFLNRHLGIHLQRRAQDVDFKKQGYEALFSLFTFEDSRNYRSYTLVGNNCKVKHPCSADDEGLFKTQENFKLINLIPELRKTDFFLKLESDTLTPKTILAQINQIPQVVTAYTVDVNQLKSKRNLIFE</sequence>
<reference evidence="1" key="1">
    <citation type="journal article" date="2015" name="Nature">
        <title>Complex archaea that bridge the gap between prokaryotes and eukaryotes.</title>
        <authorList>
            <person name="Spang A."/>
            <person name="Saw J.H."/>
            <person name="Jorgensen S.L."/>
            <person name="Zaremba-Niedzwiedzka K."/>
            <person name="Martijn J."/>
            <person name="Lind A.E."/>
            <person name="van Eijk R."/>
            <person name="Schleper C."/>
            <person name="Guy L."/>
            <person name="Ettema T.J."/>
        </authorList>
    </citation>
    <scope>NUCLEOTIDE SEQUENCE</scope>
</reference>
<accession>A0A0F9C8Y7</accession>
<comment type="caution">
    <text evidence="1">The sequence shown here is derived from an EMBL/GenBank/DDBJ whole genome shotgun (WGS) entry which is preliminary data.</text>
</comment>
<dbReference type="NCBIfam" id="NF033205">
    <property type="entry name" value="IPExxxVDY"/>
    <property type="match status" value="1"/>
</dbReference>
<dbReference type="InterPro" id="IPR047690">
    <property type="entry name" value="IPExxxVDY_fam"/>
</dbReference>
<protein>
    <recommendedName>
        <fullName evidence="2">IPExxxVDY family protein</fullName>
    </recommendedName>
</protein>
<dbReference type="AlphaFoldDB" id="A0A0F9C8Y7"/>
<gene>
    <name evidence="1" type="ORF">LCGC14_2351870</name>
</gene>
<dbReference type="EMBL" id="LAZR01034255">
    <property type="protein sequence ID" value="KKL45813.1"/>
    <property type="molecule type" value="Genomic_DNA"/>
</dbReference>
<organism evidence="1">
    <name type="scientific">marine sediment metagenome</name>
    <dbReference type="NCBI Taxonomy" id="412755"/>
    <lineage>
        <taxon>unclassified sequences</taxon>
        <taxon>metagenomes</taxon>
        <taxon>ecological metagenomes</taxon>
    </lineage>
</organism>
<proteinExistence type="predicted"/>
<name>A0A0F9C8Y7_9ZZZZ</name>
<evidence type="ECO:0008006" key="2">
    <source>
        <dbReference type="Google" id="ProtNLM"/>
    </source>
</evidence>